<dbReference type="RefSeq" id="WP_267152289.1">
    <property type="nucleotide sequence ID" value="NZ_JAPMLT010000008.1"/>
</dbReference>
<comment type="caution">
    <text evidence="1">The sequence shown here is derived from an EMBL/GenBank/DDBJ whole genome shotgun (WGS) entry which is preliminary data.</text>
</comment>
<protein>
    <submittedName>
        <fullName evidence="1">DUF4259 domain-containing protein</fullName>
    </submittedName>
</protein>
<keyword evidence="2" id="KW-1185">Reference proteome</keyword>
<accession>A0ABT3X5Y2</accession>
<evidence type="ECO:0000313" key="1">
    <source>
        <dbReference type="EMBL" id="MCX7571041.1"/>
    </source>
</evidence>
<name>A0ABT3X5Y2_9BACL</name>
<organism evidence="1 2">
    <name type="scientific">Tumebacillus lacus</name>
    <dbReference type="NCBI Taxonomy" id="2995335"/>
    <lineage>
        <taxon>Bacteria</taxon>
        <taxon>Bacillati</taxon>
        <taxon>Bacillota</taxon>
        <taxon>Bacilli</taxon>
        <taxon>Bacillales</taxon>
        <taxon>Alicyclobacillaceae</taxon>
        <taxon>Tumebacillus</taxon>
    </lineage>
</organism>
<dbReference type="EMBL" id="JAPMLT010000008">
    <property type="protein sequence ID" value="MCX7571041.1"/>
    <property type="molecule type" value="Genomic_DNA"/>
</dbReference>
<reference evidence="1 2" key="1">
    <citation type="submission" date="2022-11" db="EMBL/GenBank/DDBJ databases">
        <title>Study of microbial diversity in lake waters.</title>
        <authorList>
            <person name="Zhang J."/>
        </authorList>
    </citation>
    <scope>NUCLEOTIDE SEQUENCE [LARGE SCALE GENOMIC DNA]</scope>
    <source>
        <strain evidence="1 2">DT12</strain>
    </source>
</reference>
<dbReference type="Proteomes" id="UP001208017">
    <property type="component" value="Unassembled WGS sequence"/>
</dbReference>
<dbReference type="Pfam" id="PF14078">
    <property type="entry name" value="DUF4259"/>
    <property type="match status" value="1"/>
</dbReference>
<evidence type="ECO:0000313" key="2">
    <source>
        <dbReference type="Proteomes" id="UP001208017"/>
    </source>
</evidence>
<proteinExistence type="predicted"/>
<dbReference type="InterPro" id="IPR025355">
    <property type="entry name" value="DUF4259"/>
</dbReference>
<gene>
    <name evidence="1" type="ORF">OS242_13910</name>
</gene>
<sequence>MGAWGTDLFDDDTALDMRADFEELLEDGYSVPEATARILEEYEEMYDDEEDQRADICLILAALQMEQHELQPEIKARALEIIANGEGLELWADVRDGGETLAERKEVHEALRQQLLAHQNKNKTAWSRWIKRLFKPKRS</sequence>